<dbReference type="PANTHER" id="PTHR37311">
    <property type="entry name" value="2-PHOSPHOSULFOLACTATE PHOSPHATASE-RELATED"/>
    <property type="match status" value="1"/>
</dbReference>
<dbReference type="FunFam" id="3.90.1560.10:FF:000001">
    <property type="entry name" value="Probable 2-phosphosulfolactate phosphatase"/>
    <property type="match status" value="1"/>
</dbReference>
<evidence type="ECO:0000256" key="5">
    <source>
        <dbReference type="ARBA" id="ARBA00022801"/>
    </source>
</evidence>
<dbReference type="GO" id="GO:0050532">
    <property type="term" value="F:2-phosphosulfolactate phosphatase activity"/>
    <property type="evidence" value="ECO:0007669"/>
    <property type="project" value="UniProtKB-UniRule"/>
</dbReference>
<gene>
    <name evidence="9" type="primary">comB_2</name>
    <name evidence="8" type="synonym">comB</name>
    <name evidence="9" type="ORF">XYCOK13_35200</name>
</gene>
<evidence type="ECO:0000256" key="7">
    <source>
        <dbReference type="ARBA" id="ARBA00033711"/>
    </source>
</evidence>
<comment type="caution">
    <text evidence="9">The sequence shown here is derived from an EMBL/GenBank/DDBJ whole genome shotgun (WGS) entry which is preliminary data.</text>
</comment>
<dbReference type="SUPFAM" id="SSF142823">
    <property type="entry name" value="ComB-like"/>
    <property type="match status" value="1"/>
</dbReference>
<proteinExistence type="inferred from homology"/>
<dbReference type="EC" id="3.1.3.71" evidence="3 8"/>
<evidence type="ECO:0000256" key="6">
    <source>
        <dbReference type="ARBA" id="ARBA00022842"/>
    </source>
</evidence>
<name>A0A8J4H6R4_9BACL</name>
<evidence type="ECO:0000256" key="4">
    <source>
        <dbReference type="ARBA" id="ARBA00021948"/>
    </source>
</evidence>
<evidence type="ECO:0000256" key="1">
    <source>
        <dbReference type="ARBA" id="ARBA00001946"/>
    </source>
</evidence>
<evidence type="ECO:0000256" key="8">
    <source>
        <dbReference type="HAMAP-Rule" id="MF_00490"/>
    </source>
</evidence>
<comment type="catalytic activity">
    <reaction evidence="7 8">
        <text>(2R)-O-phospho-3-sulfolactate + H2O = (2R)-3-sulfolactate + phosphate</text>
        <dbReference type="Rhea" id="RHEA:23416"/>
        <dbReference type="ChEBI" id="CHEBI:15377"/>
        <dbReference type="ChEBI" id="CHEBI:15597"/>
        <dbReference type="ChEBI" id="CHEBI:43474"/>
        <dbReference type="ChEBI" id="CHEBI:58738"/>
        <dbReference type="EC" id="3.1.3.71"/>
    </reaction>
</comment>
<evidence type="ECO:0000256" key="3">
    <source>
        <dbReference type="ARBA" id="ARBA00012953"/>
    </source>
</evidence>
<keyword evidence="10" id="KW-1185">Reference proteome</keyword>
<dbReference type="InterPro" id="IPR005238">
    <property type="entry name" value="ComB-like"/>
</dbReference>
<dbReference type="Pfam" id="PF04029">
    <property type="entry name" value="2-ph_phosp"/>
    <property type="match status" value="1"/>
</dbReference>
<comment type="cofactor">
    <cofactor evidence="1 8">
        <name>Mg(2+)</name>
        <dbReference type="ChEBI" id="CHEBI:18420"/>
    </cofactor>
</comment>
<organism evidence="9 10">
    <name type="scientific">Xylanibacillus composti</name>
    <dbReference type="NCBI Taxonomy" id="1572762"/>
    <lineage>
        <taxon>Bacteria</taxon>
        <taxon>Bacillati</taxon>
        <taxon>Bacillota</taxon>
        <taxon>Bacilli</taxon>
        <taxon>Bacillales</taxon>
        <taxon>Paenibacillaceae</taxon>
        <taxon>Xylanibacillus</taxon>
    </lineage>
</organism>
<dbReference type="AlphaFoldDB" id="A0A8J4H6R4"/>
<protein>
    <recommendedName>
        <fullName evidence="4 8">Probable 2-phosphosulfolactate phosphatase</fullName>
        <ecNumber evidence="3 8">3.1.3.71</ecNumber>
    </recommendedName>
</protein>
<dbReference type="InterPro" id="IPR036702">
    <property type="entry name" value="ComB-like_sf"/>
</dbReference>
<reference evidence="9" key="1">
    <citation type="submission" date="2021-04" db="EMBL/GenBank/DDBJ databases">
        <title>Draft genome sequence of Xylanibacillus composti strain K13.</title>
        <authorList>
            <person name="Uke A."/>
            <person name="Chhe C."/>
            <person name="Baramee S."/>
            <person name="Kosugi A."/>
        </authorList>
    </citation>
    <scope>NUCLEOTIDE SEQUENCE</scope>
    <source>
        <strain evidence="9">K13</strain>
    </source>
</reference>
<accession>A0A8J4H6R4</accession>
<evidence type="ECO:0000256" key="2">
    <source>
        <dbReference type="ARBA" id="ARBA00009997"/>
    </source>
</evidence>
<dbReference type="Proteomes" id="UP000677918">
    <property type="component" value="Unassembled WGS sequence"/>
</dbReference>
<dbReference type="GO" id="GO:0000287">
    <property type="term" value="F:magnesium ion binding"/>
    <property type="evidence" value="ECO:0007669"/>
    <property type="project" value="UniProtKB-UniRule"/>
</dbReference>
<dbReference type="EMBL" id="BOVK01000055">
    <property type="protein sequence ID" value="GIQ70696.1"/>
    <property type="molecule type" value="Genomic_DNA"/>
</dbReference>
<keyword evidence="6 8" id="KW-0460">Magnesium</keyword>
<comment type="similarity">
    <text evidence="2 8">Belongs to the ComB family.</text>
</comment>
<dbReference type="Gene3D" id="3.90.1560.10">
    <property type="entry name" value="ComB-like"/>
    <property type="match status" value="1"/>
</dbReference>
<keyword evidence="5 8" id="KW-0378">Hydrolase</keyword>
<sequence>MRVDVIATVNEARSDDFLHKTAIVIDVLRATSTIVTALEFGSDGVIPVETVGQAKALKSGREEELLGGERYGRKIAGFDLGNSPFEYMKEQVKGKKIILTTTNGTRAIQKSHKAQHILVGSLLNAASCARAAASFKRDIVIVCAGTQDQFSLEDGLCAGSLLEELLAHESSLEMGDFARAMLLAFKQCKGRLPEAILSAANAKRMVRQGWKADVLYCAKRNIYDIAPLLTNHVLESYRPPQMRQACSK</sequence>
<dbReference type="PANTHER" id="PTHR37311:SF1">
    <property type="entry name" value="2-PHOSPHOSULFOLACTATE PHOSPHATASE-RELATED"/>
    <property type="match status" value="1"/>
</dbReference>
<dbReference type="HAMAP" id="MF_00490">
    <property type="entry name" value="ComB"/>
    <property type="match status" value="1"/>
</dbReference>
<evidence type="ECO:0000313" key="9">
    <source>
        <dbReference type="EMBL" id="GIQ70696.1"/>
    </source>
</evidence>
<dbReference type="RefSeq" id="WP_213413512.1">
    <property type="nucleotide sequence ID" value="NZ_BOVK01000055.1"/>
</dbReference>
<dbReference type="GO" id="GO:0050545">
    <property type="term" value="F:sulfopyruvate decarboxylase activity"/>
    <property type="evidence" value="ECO:0007669"/>
    <property type="project" value="TreeGrafter"/>
</dbReference>
<evidence type="ECO:0000313" key="10">
    <source>
        <dbReference type="Proteomes" id="UP000677918"/>
    </source>
</evidence>